<dbReference type="InterPro" id="IPR029058">
    <property type="entry name" value="AB_hydrolase_fold"/>
</dbReference>
<keyword evidence="2" id="KW-0472">Membrane</keyword>
<dbReference type="SUPFAM" id="SSF53474">
    <property type="entry name" value="alpha/beta-Hydrolases"/>
    <property type="match status" value="1"/>
</dbReference>
<keyword evidence="2" id="KW-1133">Transmembrane helix</keyword>
<evidence type="ECO:0000256" key="2">
    <source>
        <dbReference type="SAM" id="Phobius"/>
    </source>
</evidence>
<dbReference type="Proteomes" id="UP000607311">
    <property type="component" value="Unassembled WGS sequence"/>
</dbReference>
<feature type="transmembrane region" description="Helical" evidence="2">
    <location>
        <begin position="223"/>
        <end position="242"/>
    </location>
</feature>
<keyword evidence="4" id="KW-1185">Reference proteome</keyword>
<keyword evidence="2" id="KW-0812">Transmembrane</keyword>
<sequence length="753" mass="80071">MSTGSAATGGLAPPEDVVELRVHGVSTPAAEQMAQTPVQVAGDRNAGFYRARPSCAGTDRTDTVEVYRWSDLPSGTMIRTLSMVFLLPFTLLNVAVWMRPGNPGTDAAVRALCRVLGLTLTALYVLTAVGVALDLTAWQCMSSPDCLSGRSWLSWLGGRPTGLRLTALTAVPAAAIALIWWASTRPGRTFNAFRPPESTRSGHPLSTVGQWDAEPLMGRLRSIHIAAAFATLDASLLAARTAHAQGPAPATIVLTVATGAVLATCVVLVCTPPLIERDPTDPRLDGIARALRTTAIGLTIVVVVDVLAAPADWREEGGLPGYAPTLTWLFGTHAVLLAALVSVTLRPRGQRSGHRRPRYFGAPAAAAAGAGIAVAFSAELVRRVADLLDRNASAGQVAIRPPPAFTWAIYGFFRAVLITLVVTGLVVLLTRRGRTRAATAILARDFPNPPPEAVARLRQVRQAIARARSTEWLPPLVVVYAGLGGLGAATTVIDLLGEHPGDVIQRYAQVPAGLIEFGIGLGSQLISATVLGLVIGGIFAYRTPGFRRRVGVLWDLATFWPRAAHPFAPPCYAERAVPELARRITYLISRGHLVVITGYSQGSVLVAATILQLAPRVSDRVALLTHGSPLRRLYARFFPAYFDDDMLHEVGDRVGWRWVNLWRDTDPIGSWTFSGHRPDTPPTSTGPSATVDRRLPDPAGLVAPPGDSVPPPIKGHSPGESDEAFVAATRELVVRLRAGQPTGPGDDSPPTPS</sequence>
<feature type="transmembrane region" description="Helical" evidence="2">
    <location>
        <begin position="111"/>
        <end position="133"/>
    </location>
</feature>
<dbReference type="AlphaFoldDB" id="A0A9W5XIX1"/>
<organism evidence="3 4">
    <name type="scientific">Micromonospora sediminimaris</name>
    <dbReference type="NCBI Taxonomy" id="547162"/>
    <lineage>
        <taxon>Bacteria</taxon>
        <taxon>Bacillati</taxon>
        <taxon>Actinomycetota</taxon>
        <taxon>Actinomycetes</taxon>
        <taxon>Micromonosporales</taxon>
        <taxon>Micromonosporaceae</taxon>
        <taxon>Micromonospora</taxon>
    </lineage>
</organism>
<feature type="transmembrane region" description="Helical" evidence="2">
    <location>
        <begin position="290"/>
        <end position="308"/>
    </location>
</feature>
<feature type="transmembrane region" description="Helical" evidence="2">
    <location>
        <begin position="359"/>
        <end position="378"/>
    </location>
</feature>
<gene>
    <name evidence="3" type="ORF">Vse01_18680</name>
</gene>
<comment type="caution">
    <text evidence="3">The sequence shown here is derived from an EMBL/GenBank/DDBJ whole genome shotgun (WGS) entry which is preliminary data.</text>
</comment>
<reference evidence="3" key="1">
    <citation type="submission" date="2021-01" db="EMBL/GenBank/DDBJ databases">
        <title>Whole genome shotgun sequence of Verrucosispora sediminis NBRC 107745.</title>
        <authorList>
            <person name="Komaki H."/>
            <person name="Tamura T."/>
        </authorList>
    </citation>
    <scope>NUCLEOTIDE SEQUENCE</scope>
    <source>
        <strain evidence="3">NBRC 107745</strain>
    </source>
</reference>
<proteinExistence type="predicted"/>
<evidence type="ECO:0000313" key="4">
    <source>
        <dbReference type="Proteomes" id="UP000607311"/>
    </source>
</evidence>
<evidence type="ECO:0008006" key="5">
    <source>
        <dbReference type="Google" id="ProtNLM"/>
    </source>
</evidence>
<name>A0A9W5XIX1_9ACTN</name>
<feature type="transmembrane region" description="Helical" evidence="2">
    <location>
        <begin position="77"/>
        <end position="99"/>
    </location>
</feature>
<evidence type="ECO:0000313" key="3">
    <source>
        <dbReference type="EMBL" id="GIJ32720.1"/>
    </source>
</evidence>
<accession>A0A9W5XIX1</accession>
<dbReference type="RefSeq" id="WP_093406710.1">
    <property type="nucleotide sequence ID" value="NZ_BOPD01000010.1"/>
</dbReference>
<feature type="transmembrane region" description="Helical" evidence="2">
    <location>
        <begin position="407"/>
        <end position="429"/>
    </location>
</feature>
<feature type="transmembrane region" description="Helical" evidence="2">
    <location>
        <begin position="162"/>
        <end position="182"/>
    </location>
</feature>
<feature type="transmembrane region" description="Helical" evidence="2">
    <location>
        <begin position="328"/>
        <end position="347"/>
    </location>
</feature>
<evidence type="ECO:0000256" key="1">
    <source>
        <dbReference type="SAM" id="MobiDB-lite"/>
    </source>
</evidence>
<dbReference type="EMBL" id="BOPD01000010">
    <property type="protein sequence ID" value="GIJ32720.1"/>
    <property type="molecule type" value="Genomic_DNA"/>
</dbReference>
<feature type="transmembrane region" description="Helical" evidence="2">
    <location>
        <begin position="476"/>
        <end position="497"/>
    </location>
</feature>
<feature type="transmembrane region" description="Helical" evidence="2">
    <location>
        <begin position="517"/>
        <end position="541"/>
    </location>
</feature>
<protein>
    <recommendedName>
        <fullName evidence="5">Integral membrane protein</fullName>
    </recommendedName>
</protein>
<feature type="transmembrane region" description="Helical" evidence="2">
    <location>
        <begin position="248"/>
        <end position="269"/>
    </location>
</feature>
<dbReference type="OrthoDB" id="4320047at2"/>
<feature type="region of interest" description="Disordered" evidence="1">
    <location>
        <begin position="671"/>
        <end position="724"/>
    </location>
</feature>